<dbReference type="EMBL" id="DRZI01000346">
    <property type="protein sequence ID" value="HHP82604.1"/>
    <property type="molecule type" value="Genomic_DNA"/>
</dbReference>
<reference evidence="1" key="1">
    <citation type="journal article" date="2020" name="mSystems">
        <title>Genome- and Community-Level Interaction Insights into Carbon Utilization and Element Cycling Functions of Hydrothermarchaeota in Hydrothermal Sediment.</title>
        <authorList>
            <person name="Zhou Z."/>
            <person name="Liu Y."/>
            <person name="Xu W."/>
            <person name="Pan J."/>
            <person name="Luo Z.H."/>
            <person name="Li M."/>
        </authorList>
    </citation>
    <scope>NUCLEOTIDE SEQUENCE [LARGE SCALE GENOMIC DNA]</scope>
    <source>
        <strain evidence="2">SpSt-1</strain>
        <strain evidence="1">SpSt-1121</strain>
    </source>
</reference>
<proteinExistence type="predicted"/>
<gene>
    <name evidence="2" type="ORF">ENL47_00045</name>
    <name evidence="1" type="ORF">ENM84_08105</name>
</gene>
<accession>A0A7C5XL82</accession>
<evidence type="ECO:0000313" key="1">
    <source>
        <dbReference type="EMBL" id="HHP82604.1"/>
    </source>
</evidence>
<evidence type="ECO:0000313" key="2">
    <source>
        <dbReference type="EMBL" id="HHR95246.1"/>
    </source>
</evidence>
<dbReference type="EMBL" id="DRUB01000001">
    <property type="protein sequence ID" value="HHR95246.1"/>
    <property type="molecule type" value="Genomic_DNA"/>
</dbReference>
<protein>
    <submittedName>
        <fullName evidence="1">Uncharacterized protein</fullName>
    </submittedName>
</protein>
<sequence>MPCPWYQHGMCTSPKLTEPTDAIVSIERCTSDSIYRNCSYYVESSSTFSQKRQYIRRERTIKIYPPIHVLPQNTKVECIDSELINLENGIRVGYCRILDRPLTRYEIYICNKNWQNCPYRFVIPTANE</sequence>
<dbReference type="AlphaFoldDB" id="A0A7C5XL82"/>
<organism evidence="1">
    <name type="scientific">Ignisphaera aggregans</name>
    <dbReference type="NCBI Taxonomy" id="334771"/>
    <lineage>
        <taxon>Archaea</taxon>
        <taxon>Thermoproteota</taxon>
        <taxon>Thermoprotei</taxon>
        <taxon>Desulfurococcales</taxon>
        <taxon>Desulfurococcaceae</taxon>
        <taxon>Ignisphaera</taxon>
    </lineage>
</organism>
<comment type="caution">
    <text evidence="1">The sequence shown here is derived from an EMBL/GenBank/DDBJ whole genome shotgun (WGS) entry which is preliminary data.</text>
</comment>
<name>A0A7C5XL82_9CREN</name>